<evidence type="ECO:0000256" key="3">
    <source>
        <dbReference type="ARBA" id="ARBA00022448"/>
    </source>
</evidence>
<reference evidence="9 10" key="1">
    <citation type="submission" date="2020-12" db="EMBL/GenBank/DDBJ databases">
        <title>Bacterial novel species Pedobacter sp. SD-b isolated from soil.</title>
        <authorList>
            <person name="Jung H.-Y."/>
        </authorList>
    </citation>
    <scope>NUCLEOTIDE SEQUENCE [LARGE SCALE GENOMIC DNA]</scope>
    <source>
        <strain evidence="9 10">SD-b</strain>
    </source>
</reference>
<evidence type="ECO:0000256" key="5">
    <source>
        <dbReference type="ARBA" id="ARBA00022692"/>
    </source>
</evidence>
<dbReference type="InterPro" id="IPR002549">
    <property type="entry name" value="AI-2E-like"/>
</dbReference>
<accession>A0ABS1BFU6</accession>
<feature type="transmembrane region" description="Helical" evidence="8">
    <location>
        <begin position="203"/>
        <end position="225"/>
    </location>
</feature>
<comment type="similarity">
    <text evidence="2">Belongs to the autoinducer-2 exporter (AI-2E) (TC 2.A.86) family.</text>
</comment>
<evidence type="ECO:0000256" key="6">
    <source>
        <dbReference type="ARBA" id="ARBA00022989"/>
    </source>
</evidence>
<feature type="transmembrane region" description="Helical" evidence="8">
    <location>
        <begin position="231"/>
        <end position="254"/>
    </location>
</feature>
<keyword evidence="3" id="KW-0813">Transport</keyword>
<comment type="subcellular location">
    <subcellularLocation>
        <location evidence="1">Cell membrane</location>
        <topology evidence="1">Multi-pass membrane protein</topology>
    </subcellularLocation>
</comment>
<dbReference type="PANTHER" id="PTHR21716">
    <property type="entry name" value="TRANSMEMBRANE PROTEIN"/>
    <property type="match status" value="1"/>
</dbReference>
<feature type="transmembrane region" description="Helical" evidence="8">
    <location>
        <begin position="20"/>
        <end position="51"/>
    </location>
</feature>
<comment type="caution">
    <text evidence="9">The sequence shown here is derived from an EMBL/GenBank/DDBJ whole genome shotgun (WGS) entry which is preliminary data.</text>
</comment>
<keyword evidence="6 8" id="KW-1133">Transmembrane helix</keyword>
<dbReference type="Proteomes" id="UP000660024">
    <property type="component" value="Unassembled WGS sequence"/>
</dbReference>
<dbReference type="PANTHER" id="PTHR21716:SF53">
    <property type="entry name" value="PERMEASE PERM-RELATED"/>
    <property type="match status" value="1"/>
</dbReference>
<evidence type="ECO:0000256" key="1">
    <source>
        <dbReference type="ARBA" id="ARBA00004651"/>
    </source>
</evidence>
<dbReference type="Pfam" id="PF01594">
    <property type="entry name" value="AI-2E_transport"/>
    <property type="match status" value="1"/>
</dbReference>
<keyword evidence="7 8" id="KW-0472">Membrane</keyword>
<protein>
    <submittedName>
        <fullName evidence="9">AI-2E family transporter</fullName>
    </submittedName>
</protein>
<evidence type="ECO:0000256" key="4">
    <source>
        <dbReference type="ARBA" id="ARBA00022475"/>
    </source>
</evidence>
<feature type="transmembrane region" description="Helical" evidence="8">
    <location>
        <begin position="266"/>
        <end position="282"/>
    </location>
</feature>
<evidence type="ECO:0000256" key="8">
    <source>
        <dbReference type="SAM" id="Phobius"/>
    </source>
</evidence>
<feature type="transmembrane region" description="Helical" evidence="8">
    <location>
        <begin position="63"/>
        <end position="83"/>
    </location>
</feature>
<keyword evidence="4" id="KW-1003">Cell membrane</keyword>
<dbReference type="EMBL" id="JAEHFY010000002">
    <property type="protein sequence ID" value="MBK0381734.1"/>
    <property type="molecule type" value="Genomic_DNA"/>
</dbReference>
<keyword evidence="10" id="KW-1185">Reference proteome</keyword>
<keyword evidence="5 8" id="KW-0812">Transmembrane</keyword>
<feature type="transmembrane region" description="Helical" evidence="8">
    <location>
        <begin position="302"/>
        <end position="329"/>
    </location>
</feature>
<dbReference type="RefSeq" id="WP_200584514.1">
    <property type="nucleotide sequence ID" value="NZ_JAEHFY010000002.1"/>
</dbReference>
<evidence type="ECO:0000256" key="2">
    <source>
        <dbReference type="ARBA" id="ARBA00009773"/>
    </source>
</evidence>
<evidence type="ECO:0000313" key="9">
    <source>
        <dbReference type="EMBL" id="MBK0381734.1"/>
    </source>
</evidence>
<gene>
    <name evidence="9" type="ORF">I5M32_02065</name>
</gene>
<evidence type="ECO:0000313" key="10">
    <source>
        <dbReference type="Proteomes" id="UP000660024"/>
    </source>
</evidence>
<sequence>MEQATYFPPTVKRAIELIGLFFIGYIFYVGNSIIMPILMAFFLSIMLLPIFRFLRKKKFPEPLAIIIPILIFLVFIALLLWFFTAQIQILIDDFPQIKQNLNVHLNSLSKWINGFTDYSTKEQIELIKDQSNKLLNNTGSILSGIAGSVSGVLIFFGLLPIYIYLLLFYKNLLLKFVIMWFDKAQIPKVEDGLNDMEDIIKSYLLGLLIQITYITVLLGGTLWIIGIKHALLIGVLFALLNLIPYVGALIGNIMGVLLTISSTQETWPIFTVLIVIAVVQFLDNNILMPRIVGSKVKINSMSAIVGILIGGTLAGVSGMFLALPIIAVLKIIFDRAEGFEKWGVLLGDERPDKNPILIKSVAKKTEKGKSG</sequence>
<feature type="transmembrane region" description="Helical" evidence="8">
    <location>
        <begin position="141"/>
        <end position="169"/>
    </location>
</feature>
<evidence type="ECO:0000256" key="7">
    <source>
        <dbReference type="ARBA" id="ARBA00023136"/>
    </source>
</evidence>
<name>A0ABS1BFU6_9SPHI</name>
<organism evidence="9 10">
    <name type="scientific">Pedobacter segetis</name>
    <dbReference type="NCBI Taxonomy" id="2793069"/>
    <lineage>
        <taxon>Bacteria</taxon>
        <taxon>Pseudomonadati</taxon>
        <taxon>Bacteroidota</taxon>
        <taxon>Sphingobacteriia</taxon>
        <taxon>Sphingobacteriales</taxon>
        <taxon>Sphingobacteriaceae</taxon>
        <taxon>Pedobacter</taxon>
    </lineage>
</organism>
<proteinExistence type="inferred from homology"/>